<evidence type="ECO:0000256" key="1">
    <source>
        <dbReference type="SAM" id="Coils"/>
    </source>
</evidence>
<evidence type="ECO:0000259" key="2">
    <source>
        <dbReference type="PROSITE" id="PS50943"/>
    </source>
</evidence>
<dbReference type="PROSITE" id="PS50943">
    <property type="entry name" value="HTH_CROC1"/>
    <property type="match status" value="1"/>
</dbReference>
<sequence length="131" mass="14383">MTPFGQKVRALRKKKGVTQSEMAKALNISGPYLSALEHGRRGRPSWELLQRIIGYLGIIWDDAEELERLAALSHPRVTVETGGLSPEATALANRLAETITKLSAADVKVLLAALEDAAARAEAEIRARRRR</sequence>
<dbReference type="InterPro" id="IPR001387">
    <property type="entry name" value="Cro/C1-type_HTH"/>
</dbReference>
<protein>
    <submittedName>
        <fullName evidence="3">Helix-turn-helix transcriptional regulator</fullName>
    </submittedName>
</protein>
<dbReference type="Gene3D" id="1.10.260.40">
    <property type="entry name" value="lambda repressor-like DNA-binding domains"/>
    <property type="match status" value="1"/>
</dbReference>
<reference evidence="3 4" key="1">
    <citation type="submission" date="2019-08" db="EMBL/GenBank/DDBJ databases">
        <title>Aureimonas fodiniaquatilis sp. nov., isolated from a coal mine wastewater.</title>
        <authorList>
            <person name="Kim W."/>
        </authorList>
    </citation>
    <scope>NUCLEOTIDE SEQUENCE [LARGE SCALE GENOMIC DNA]</scope>
    <source>
        <strain evidence="3 4">CAU 1482</strain>
    </source>
</reference>
<dbReference type="RefSeq" id="WP_149301773.1">
    <property type="nucleotide sequence ID" value="NZ_VTWH01000006.1"/>
</dbReference>
<dbReference type="Proteomes" id="UP000324738">
    <property type="component" value="Unassembled WGS sequence"/>
</dbReference>
<dbReference type="GO" id="GO:0003677">
    <property type="term" value="F:DNA binding"/>
    <property type="evidence" value="ECO:0007669"/>
    <property type="project" value="InterPro"/>
</dbReference>
<dbReference type="SUPFAM" id="SSF47413">
    <property type="entry name" value="lambda repressor-like DNA-binding domains"/>
    <property type="match status" value="1"/>
</dbReference>
<dbReference type="SMART" id="SM00530">
    <property type="entry name" value="HTH_XRE"/>
    <property type="match status" value="1"/>
</dbReference>
<evidence type="ECO:0000313" key="4">
    <source>
        <dbReference type="Proteomes" id="UP000324738"/>
    </source>
</evidence>
<feature type="coiled-coil region" evidence="1">
    <location>
        <begin position="104"/>
        <end position="131"/>
    </location>
</feature>
<evidence type="ECO:0000313" key="3">
    <source>
        <dbReference type="EMBL" id="KAA0968255.1"/>
    </source>
</evidence>
<proteinExistence type="predicted"/>
<feature type="domain" description="HTH cro/C1-type" evidence="2">
    <location>
        <begin position="8"/>
        <end position="66"/>
    </location>
</feature>
<keyword evidence="4" id="KW-1185">Reference proteome</keyword>
<accession>A0A5B0DQK5</accession>
<comment type="caution">
    <text evidence="3">The sequence shown here is derived from an EMBL/GenBank/DDBJ whole genome shotgun (WGS) entry which is preliminary data.</text>
</comment>
<dbReference type="AlphaFoldDB" id="A0A5B0DQK5"/>
<gene>
    <name evidence="3" type="ORF">FPY71_18205</name>
</gene>
<organism evidence="3 4">
    <name type="scientific">Aureimonas fodinaquatilis</name>
    <dbReference type="NCBI Taxonomy" id="2565783"/>
    <lineage>
        <taxon>Bacteria</taxon>
        <taxon>Pseudomonadati</taxon>
        <taxon>Pseudomonadota</taxon>
        <taxon>Alphaproteobacteria</taxon>
        <taxon>Hyphomicrobiales</taxon>
        <taxon>Aurantimonadaceae</taxon>
        <taxon>Aureimonas</taxon>
    </lineage>
</organism>
<dbReference type="Pfam" id="PF13560">
    <property type="entry name" value="HTH_31"/>
    <property type="match status" value="1"/>
</dbReference>
<dbReference type="InterPro" id="IPR010982">
    <property type="entry name" value="Lambda_DNA-bd_dom_sf"/>
</dbReference>
<keyword evidence="1" id="KW-0175">Coiled coil</keyword>
<dbReference type="CDD" id="cd00093">
    <property type="entry name" value="HTH_XRE"/>
    <property type="match status" value="1"/>
</dbReference>
<dbReference type="OrthoDB" id="9809730at2"/>
<name>A0A5B0DQK5_9HYPH</name>
<dbReference type="EMBL" id="VTWH01000006">
    <property type="protein sequence ID" value="KAA0968255.1"/>
    <property type="molecule type" value="Genomic_DNA"/>
</dbReference>